<protein>
    <submittedName>
        <fullName evidence="1">Uncharacterized protein</fullName>
    </submittedName>
</protein>
<dbReference type="STRING" id="930991.A0A0D0C6N6"/>
<keyword evidence="2" id="KW-1185">Reference proteome</keyword>
<evidence type="ECO:0000313" key="2">
    <source>
        <dbReference type="Proteomes" id="UP000054538"/>
    </source>
</evidence>
<reference evidence="2" key="2">
    <citation type="submission" date="2015-01" db="EMBL/GenBank/DDBJ databases">
        <title>Evolutionary Origins and Diversification of the Mycorrhizal Mutualists.</title>
        <authorList>
            <consortium name="DOE Joint Genome Institute"/>
            <consortium name="Mycorrhizal Genomics Consortium"/>
            <person name="Kohler A."/>
            <person name="Kuo A."/>
            <person name="Nagy L.G."/>
            <person name="Floudas D."/>
            <person name="Copeland A."/>
            <person name="Barry K.W."/>
            <person name="Cichocki N."/>
            <person name="Veneault-Fourrey C."/>
            <person name="LaButti K."/>
            <person name="Lindquist E.A."/>
            <person name="Lipzen A."/>
            <person name="Lundell T."/>
            <person name="Morin E."/>
            <person name="Murat C."/>
            <person name="Riley R."/>
            <person name="Ohm R."/>
            <person name="Sun H."/>
            <person name="Tunlid A."/>
            <person name="Henrissat B."/>
            <person name="Grigoriev I.V."/>
            <person name="Hibbett D.S."/>
            <person name="Martin F."/>
        </authorList>
    </citation>
    <scope>NUCLEOTIDE SEQUENCE [LARGE SCALE GENOMIC DNA]</scope>
    <source>
        <strain evidence="2">Ve08.2h10</strain>
    </source>
</reference>
<name>A0A0D0C6N6_9AGAM</name>
<gene>
    <name evidence="1" type="ORF">PAXRUDRAFT_163110</name>
</gene>
<reference evidence="1 2" key="1">
    <citation type="submission" date="2014-04" db="EMBL/GenBank/DDBJ databases">
        <authorList>
            <consortium name="DOE Joint Genome Institute"/>
            <person name="Kuo A."/>
            <person name="Kohler A."/>
            <person name="Jargeat P."/>
            <person name="Nagy L.G."/>
            <person name="Floudas D."/>
            <person name="Copeland A."/>
            <person name="Barry K.W."/>
            <person name="Cichocki N."/>
            <person name="Veneault-Fourrey C."/>
            <person name="LaButti K."/>
            <person name="Lindquist E.A."/>
            <person name="Lipzen A."/>
            <person name="Lundell T."/>
            <person name="Morin E."/>
            <person name="Murat C."/>
            <person name="Sun H."/>
            <person name="Tunlid A."/>
            <person name="Henrissat B."/>
            <person name="Grigoriev I.V."/>
            <person name="Hibbett D.S."/>
            <person name="Martin F."/>
            <person name="Nordberg H.P."/>
            <person name="Cantor M.N."/>
            <person name="Hua S.X."/>
        </authorList>
    </citation>
    <scope>NUCLEOTIDE SEQUENCE [LARGE SCALE GENOMIC DNA]</scope>
    <source>
        <strain evidence="1 2">Ve08.2h10</strain>
    </source>
</reference>
<dbReference type="OrthoDB" id="2678913at2759"/>
<dbReference type="HOGENOM" id="CLU_181930_0_0_1"/>
<dbReference type="Proteomes" id="UP000054538">
    <property type="component" value="Unassembled WGS sequence"/>
</dbReference>
<dbReference type="EMBL" id="KN826487">
    <property type="protein sequence ID" value="KIK78752.1"/>
    <property type="molecule type" value="Genomic_DNA"/>
</dbReference>
<proteinExistence type="predicted"/>
<sequence>HFPTFNAHSCVRGTLHYLLNGIPFDVVKTMGRWLSESFTLYLWHHTLILAPFLQHQPKHMHNLRRYILPPVH</sequence>
<dbReference type="AlphaFoldDB" id="A0A0D0C6N6"/>
<evidence type="ECO:0000313" key="1">
    <source>
        <dbReference type="EMBL" id="KIK78752.1"/>
    </source>
</evidence>
<organism evidence="1 2">
    <name type="scientific">Paxillus rubicundulus Ve08.2h10</name>
    <dbReference type="NCBI Taxonomy" id="930991"/>
    <lineage>
        <taxon>Eukaryota</taxon>
        <taxon>Fungi</taxon>
        <taxon>Dikarya</taxon>
        <taxon>Basidiomycota</taxon>
        <taxon>Agaricomycotina</taxon>
        <taxon>Agaricomycetes</taxon>
        <taxon>Agaricomycetidae</taxon>
        <taxon>Boletales</taxon>
        <taxon>Paxilineae</taxon>
        <taxon>Paxillaceae</taxon>
        <taxon>Paxillus</taxon>
    </lineage>
</organism>
<dbReference type="InParanoid" id="A0A0D0C6N6"/>
<feature type="non-terminal residue" evidence="1">
    <location>
        <position position="1"/>
    </location>
</feature>
<accession>A0A0D0C6N6</accession>